<dbReference type="InterPro" id="IPR029044">
    <property type="entry name" value="Nucleotide-diphossugar_trans"/>
</dbReference>
<accession>A0A3D8J0B2</accession>
<dbReference type="InterPro" id="IPR010446">
    <property type="entry name" value="GalNAc_Trfase_b"/>
</dbReference>
<keyword evidence="2" id="KW-1185">Reference proteome</keyword>
<evidence type="ECO:0000313" key="1">
    <source>
        <dbReference type="EMBL" id="RDU70969.1"/>
    </source>
</evidence>
<evidence type="ECO:0000313" key="2">
    <source>
        <dbReference type="Proteomes" id="UP000257045"/>
    </source>
</evidence>
<proteinExistence type="predicted"/>
<dbReference type="EMBL" id="NXLV01000005">
    <property type="protein sequence ID" value="RDU70969.1"/>
    <property type="molecule type" value="Genomic_DNA"/>
</dbReference>
<dbReference type="Pfam" id="PF06306">
    <property type="entry name" value="CgtA"/>
    <property type="match status" value="1"/>
</dbReference>
<gene>
    <name evidence="1" type="ORF">CQA58_04105</name>
</gene>
<dbReference type="Proteomes" id="UP000257045">
    <property type="component" value="Unassembled WGS sequence"/>
</dbReference>
<dbReference type="GO" id="GO:0016740">
    <property type="term" value="F:transferase activity"/>
    <property type="evidence" value="ECO:0007669"/>
    <property type="project" value="UniProtKB-KW"/>
</dbReference>
<dbReference type="RefSeq" id="WP_115569458.1">
    <property type="nucleotide sequence ID" value="NZ_NXLV01000005.1"/>
</dbReference>
<dbReference type="AlphaFoldDB" id="A0A3D8J0B2"/>
<keyword evidence="1" id="KW-0808">Transferase</keyword>
<dbReference type="SUPFAM" id="SSF53448">
    <property type="entry name" value="Nucleotide-diphospho-sugar transferases"/>
    <property type="match status" value="1"/>
</dbReference>
<dbReference type="OrthoDB" id="5322631at2"/>
<dbReference type="Gene3D" id="3.90.550.10">
    <property type="entry name" value="Spore Coat Polysaccharide Biosynthesis Protein SpsA, Chain A"/>
    <property type="match status" value="1"/>
</dbReference>
<organism evidence="1 2">
    <name type="scientific">Helicobacter brantae</name>
    <dbReference type="NCBI Taxonomy" id="375927"/>
    <lineage>
        <taxon>Bacteria</taxon>
        <taxon>Pseudomonadati</taxon>
        <taxon>Campylobacterota</taxon>
        <taxon>Epsilonproteobacteria</taxon>
        <taxon>Campylobacterales</taxon>
        <taxon>Helicobacteraceae</taxon>
        <taxon>Helicobacter</taxon>
    </lineage>
</organism>
<comment type="caution">
    <text evidence="1">The sequence shown here is derived from an EMBL/GenBank/DDBJ whole genome shotgun (WGS) entry which is preliminary data.</text>
</comment>
<reference evidence="1 2" key="1">
    <citation type="submission" date="2018-04" db="EMBL/GenBank/DDBJ databases">
        <title>Novel Campyloabacter and Helicobacter Species and Strains.</title>
        <authorList>
            <person name="Mannion A.J."/>
            <person name="Shen Z."/>
            <person name="Fox J.G."/>
        </authorList>
    </citation>
    <scope>NUCLEOTIDE SEQUENCE [LARGE SCALE GENOMIC DNA]</scope>
    <source>
        <strain evidence="1 2">MIT 04-9366</strain>
    </source>
</reference>
<sequence>MEQKRELIVNPFYSDLHLGLDYYILSLHKKAKRLWKRGIYTNAYHPQSPLNPWAFIRVCNEAETLRQSLESIIGAISRGIIVYNECTDGSEEIIKEFCSKYQGFKCVEFPHSVAQCRCTQEEFESKKTLADYYNFALSFIPQGEWLVKIDCDQIYDAQKLKESFALATKPTDIVFYFRMNLHCFDYEIYLDKNSPILDPKDHWLICNNGLSFDNAIQESDEKGVYYWELLQIPCEYCEINAPLNTWHFPLLKASRKSLASKYNHIPLSDYKEVIPTRFLKRIAPDMLDEKRILRLLKGE</sequence>
<name>A0A3D8J0B2_9HELI</name>
<protein>
    <submittedName>
        <fullName evidence="1">Beta-1,4-N-acetylgalactosamyltransferase</fullName>
    </submittedName>
</protein>